<accession>A0A674A280</accession>
<keyword evidence="2" id="KW-0732">Signal</keyword>
<keyword evidence="4" id="KW-1185">Reference proteome</keyword>
<organism evidence="3 4">
    <name type="scientific">Salmo trutta</name>
    <name type="common">Brown trout</name>
    <dbReference type="NCBI Taxonomy" id="8032"/>
    <lineage>
        <taxon>Eukaryota</taxon>
        <taxon>Metazoa</taxon>
        <taxon>Chordata</taxon>
        <taxon>Craniata</taxon>
        <taxon>Vertebrata</taxon>
        <taxon>Euteleostomi</taxon>
        <taxon>Actinopterygii</taxon>
        <taxon>Neopterygii</taxon>
        <taxon>Teleostei</taxon>
        <taxon>Protacanthopterygii</taxon>
        <taxon>Salmoniformes</taxon>
        <taxon>Salmonidae</taxon>
        <taxon>Salmoninae</taxon>
        <taxon>Salmo</taxon>
    </lineage>
</organism>
<name>A0A674A280_SALTR</name>
<dbReference type="Ensembl" id="ENSSTUT00000054777.1">
    <property type="protein sequence ID" value="ENSSTUP00000052386.1"/>
    <property type="gene ID" value="ENSSTUG00000022181.1"/>
</dbReference>
<feature type="signal peptide" evidence="2">
    <location>
        <begin position="1"/>
        <end position="21"/>
    </location>
</feature>
<protein>
    <submittedName>
        <fullName evidence="3">Uncharacterized protein</fullName>
    </submittedName>
</protein>
<evidence type="ECO:0000256" key="2">
    <source>
        <dbReference type="SAM" id="SignalP"/>
    </source>
</evidence>
<proteinExistence type="predicted"/>
<sequence>MQASLFYSVLASAGAFSGALCVERKQPDPQETRDRPSRPDIQPQSTIAFPLKAPKSFMFGLQIF</sequence>
<reference evidence="3" key="1">
    <citation type="submission" date="2025-08" db="UniProtKB">
        <authorList>
            <consortium name="Ensembl"/>
        </authorList>
    </citation>
    <scope>IDENTIFICATION</scope>
</reference>
<evidence type="ECO:0000313" key="3">
    <source>
        <dbReference type="Ensembl" id="ENSSTUP00000052386.1"/>
    </source>
</evidence>
<feature type="compositionally biased region" description="Basic and acidic residues" evidence="1">
    <location>
        <begin position="25"/>
        <end position="38"/>
    </location>
</feature>
<evidence type="ECO:0000256" key="1">
    <source>
        <dbReference type="SAM" id="MobiDB-lite"/>
    </source>
</evidence>
<dbReference type="AlphaFoldDB" id="A0A674A280"/>
<dbReference type="Proteomes" id="UP000472277">
    <property type="component" value="Chromosome 15"/>
</dbReference>
<reference evidence="3" key="2">
    <citation type="submission" date="2025-09" db="UniProtKB">
        <authorList>
            <consortium name="Ensembl"/>
        </authorList>
    </citation>
    <scope>IDENTIFICATION</scope>
</reference>
<feature type="chain" id="PRO_5025691811" evidence="2">
    <location>
        <begin position="22"/>
        <end position="64"/>
    </location>
</feature>
<dbReference type="InParanoid" id="A0A674A280"/>
<evidence type="ECO:0000313" key="4">
    <source>
        <dbReference type="Proteomes" id="UP000472277"/>
    </source>
</evidence>
<feature type="region of interest" description="Disordered" evidence="1">
    <location>
        <begin position="25"/>
        <end position="45"/>
    </location>
</feature>